<dbReference type="OrthoDB" id="1738626at2"/>
<dbReference type="Gene3D" id="2.60.40.680">
    <property type="match status" value="1"/>
</dbReference>
<reference evidence="3 4" key="1">
    <citation type="submission" date="2017-07" db="EMBL/GenBank/DDBJ databases">
        <title>Genome sequencing and assembly of Paenibacillus rigui.</title>
        <authorList>
            <person name="Mayilraj S."/>
        </authorList>
    </citation>
    <scope>NUCLEOTIDE SEQUENCE [LARGE SCALE GENOMIC DNA]</scope>
    <source>
        <strain evidence="3 4">JCM 16352</strain>
    </source>
</reference>
<protein>
    <recommendedName>
        <fullName evidence="2">Fibronectin type-III domain-containing protein</fullName>
    </recommendedName>
</protein>
<dbReference type="InterPro" id="IPR050617">
    <property type="entry name" value="E3_ligase_FN3/SPRY"/>
</dbReference>
<dbReference type="Gene3D" id="2.60.40.10">
    <property type="entry name" value="Immunoglobulins"/>
    <property type="match status" value="2"/>
</dbReference>
<dbReference type="PROSITE" id="PS50853">
    <property type="entry name" value="FN3"/>
    <property type="match status" value="2"/>
</dbReference>
<dbReference type="Pfam" id="PF00963">
    <property type="entry name" value="Cohesin"/>
    <property type="match status" value="1"/>
</dbReference>
<keyword evidence="1" id="KW-0732">Signal</keyword>
<feature type="chain" id="PRO_5012782371" description="Fibronectin type-III domain-containing protein" evidence="1">
    <location>
        <begin position="26"/>
        <end position="546"/>
    </location>
</feature>
<evidence type="ECO:0000313" key="4">
    <source>
        <dbReference type="Proteomes" id="UP000215509"/>
    </source>
</evidence>
<organism evidence="3 4">
    <name type="scientific">Paenibacillus rigui</name>
    <dbReference type="NCBI Taxonomy" id="554312"/>
    <lineage>
        <taxon>Bacteria</taxon>
        <taxon>Bacillati</taxon>
        <taxon>Bacillota</taxon>
        <taxon>Bacilli</taxon>
        <taxon>Bacillales</taxon>
        <taxon>Paenibacillaceae</taxon>
        <taxon>Paenibacillus</taxon>
    </lineage>
</organism>
<dbReference type="PANTHER" id="PTHR24099">
    <property type="entry name" value="E3 UBIQUITIN-PROTEIN LIGASE TRIM36-RELATED"/>
    <property type="match status" value="1"/>
</dbReference>
<feature type="signal peptide" evidence="1">
    <location>
        <begin position="1"/>
        <end position="25"/>
    </location>
</feature>
<comment type="caution">
    <text evidence="3">The sequence shown here is derived from an EMBL/GenBank/DDBJ whole genome shotgun (WGS) entry which is preliminary data.</text>
</comment>
<gene>
    <name evidence="3" type="ORF">CF651_19130</name>
</gene>
<dbReference type="InterPro" id="IPR002102">
    <property type="entry name" value="Cohesin_dom"/>
</dbReference>
<sequence>MKKYLSIFLFVFVLVMMVPVSSAFAATVGQSLTVPETGWQRFDDTASQFLFSNFTNPRATQSGGNYNGTVSYSNDLNARVDFKFTGKKIRIITQMASSRDPLAKITIDGINYTYSEKSSSLIFQALVFEKQDLSDGTHTVTLTRNSPSTIYFTLDAVDIDASGQLLSSEVPDQLQALSGDATVTLNWNSVPAANGYVINYGTSTGVYNKSVTVSSNTYSVKGLTNGTTYYFVVAAITTNGVSGNSNEVSAKPLAPVPSTPLDLNATSSNNQAILSWTPSSGATSYNVKKATQSGGPYTIISNNVTGATYFVDANVTPGTTYYYVVSAVNESGESANSNEVSLTPVALDPSLNVIIAEDKVKVGQEFIASIDLKNVKNIYAEDFTIKYDNTLFEFVGFEEIPGYKIYNQPAAQNGSIRFIVASQGKDNGISDEKVFLKLKLRAKAAGTGKVDATKCRIADTEKEFDLLEANCTEDTVTVEGPKDVNRTGEYTLLDLAIDGYYYGELASNADPSKYDANQAGDEYVKDEDLVYIVNQMLLNTNYPLNG</sequence>
<feature type="domain" description="Fibronectin type-III" evidence="2">
    <location>
        <begin position="168"/>
        <end position="255"/>
    </location>
</feature>
<dbReference type="AlphaFoldDB" id="A0A229UMM5"/>
<dbReference type="InterPro" id="IPR013783">
    <property type="entry name" value="Ig-like_fold"/>
</dbReference>
<dbReference type="GO" id="GO:0000272">
    <property type="term" value="P:polysaccharide catabolic process"/>
    <property type="evidence" value="ECO:0007669"/>
    <property type="project" value="InterPro"/>
</dbReference>
<evidence type="ECO:0000313" key="3">
    <source>
        <dbReference type="EMBL" id="OXM84621.1"/>
    </source>
</evidence>
<evidence type="ECO:0000259" key="2">
    <source>
        <dbReference type="PROSITE" id="PS50853"/>
    </source>
</evidence>
<keyword evidence="4" id="KW-1185">Reference proteome</keyword>
<accession>A0A229UMM5</accession>
<dbReference type="PANTHER" id="PTHR24099:SF16">
    <property type="entry name" value="E3 UBIQUITIN-PROTEIN LIGASE MIDLINE-1-LIKE ISOFORM X1"/>
    <property type="match status" value="1"/>
</dbReference>
<name>A0A229UMM5_9BACL</name>
<dbReference type="GO" id="GO:0030246">
    <property type="term" value="F:carbohydrate binding"/>
    <property type="evidence" value="ECO:0007669"/>
    <property type="project" value="InterPro"/>
</dbReference>
<dbReference type="Proteomes" id="UP000215509">
    <property type="component" value="Unassembled WGS sequence"/>
</dbReference>
<dbReference type="EMBL" id="NMQW01000027">
    <property type="protein sequence ID" value="OXM84621.1"/>
    <property type="molecule type" value="Genomic_DNA"/>
</dbReference>
<feature type="domain" description="Fibronectin type-III" evidence="2">
    <location>
        <begin position="256"/>
        <end position="348"/>
    </location>
</feature>
<dbReference type="SUPFAM" id="SSF49384">
    <property type="entry name" value="Carbohydrate-binding domain"/>
    <property type="match status" value="1"/>
</dbReference>
<dbReference type="CDD" id="cd08547">
    <property type="entry name" value="Type_II_cohesin"/>
    <property type="match status" value="1"/>
</dbReference>
<evidence type="ECO:0000256" key="1">
    <source>
        <dbReference type="SAM" id="SignalP"/>
    </source>
</evidence>
<dbReference type="Pfam" id="PF00041">
    <property type="entry name" value="fn3"/>
    <property type="match status" value="2"/>
</dbReference>
<dbReference type="InterPro" id="IPR003961">
    <property type="entry name" value="FN3_dom"/>
</dbReference>
<dbReference type="InterPro" id="IPR036116">
    <property type="entry name" value="FN3_sf"/>
</dbReference>
<dbReference type="CDD" id="cd00063">
    <property type="entry name" value="FN3"/>
    <property type="match status" value="2"/>
</dbReference>
<dbReference type="Gene3D" id="2.60.120.260">
    <property type="entry name" value="Galactose-binding domain-like"/>
    <property type="match status" value="1"/>
</dbReference>
<dbReference type="SUPFAM" id="SSF49265">
    <property type="entry name" value="Fibronectin type III"/>
    <property type="match status" value="1"/>
</dbReference>
<proteinExistence type="predicted"/>
<dbReference type="InterPro" id="IPR008965">
    <property type="entry name" value="CBM2/CBM3_carb-bd_dom_sf"/>
</dbReference>
<dbReference type="SMART" id="SM00060">
    <property type="entry name" value="FN3"/>
    <property type="match status" value="2"/>
</dbReference>
<dbReference type="RefSeq" id="WP_094016477.1">
    <property type="nucleotide sequence ID" value="NZ_NMQW01000027.1"/>
</dbReference>